<accession>A0A2V1HRY3</accession>
<dbReference type="Pfam" id="PF07811">
    <property type="entry name" value="TadE"/>
    <property type="match status" value="1"/>
</dbReference>
<keyword evidence="4" id="KW-1185">Reference proteome</keyword>
<proteinExistence type="predicted"/>
<evidence type="ECO:0000259" key="2">
    <source>
        <dbReference type="Pfam" id="PF07811"/>
    </source>
</evidence>
<keyword evidence="1" id="KW-1133">Transmembrane helix</keyword>
<name>A0A2V1HRY3_9MICO</name>
<keyword evidence="1" id="KW-0812">Transmembrane</keyword>
<gene>
    <name evidence="3" type="ORF">DDQ50_08745</name>
</gene>
<organism evidence="3 4">
    <name type="scientific">Amnibacterium flavum</name>
    <dbReference type="NCBI Taxonomy" id="2173173"/>
    <lineage>
        <taxon>Bacteria</taxon>
        <taxon>Bacillati</taxon>
        <taxon>Actinomycetota</taxon>
        <taxon>Actinomycetes</taxon>
        <taxon>Micrococcales</taxon>
        <taxon>Microbacteriaceae</taxon>
        <taxon>Amnibacterium</taxon>
    </lineage>
</organism>
<dbReference type="InterPro" id="IPR012495">
    <property type="entry name" value="TadE-like_dom"/>
</dbReference>
<dbReference type="AlphaFoldDB" id="A0A2V1HRY3"/>
<reference evidence="3 4" key="1">
    <citation type="submission" date="2018-05" db="EMBL/GenBank/DDBJ databases">
        <title>Amnibacterium sp. M8JJ-5, whole genome shotgun sequence.</title>
        <authorList>
            <person name="Tuo L."/>
        </authorList>
    </citation>
    <scope>NUCLEOTIDE SEQUENCE [LARGE SCALE GENOMIC DNA]</scope>
    <source>
        <strain evidence="3 4">M8JJ-5</strain>
    </source>
</reference>
<feature type="domain" description="TadE-like" evidence="2">
    <location>
        <begin position="14"/>
        <end position="56"/>
    </location>
</feature>
<feature type="transmembrane region" description="Helical" evidence="1">
    <location>
        <begin position="20"/>
        <end position="41"/>
    </location>
</feature>
<evidence type="ECO:0000313" key="3">
    <source>
        <dbReference type="EMBL" id="PVZ93859.1"/>
    </source>
</evidence>
<keyword evidence="1" id="KW-0472">Membrane</keyword>
<sequence>MWQRVSARLADERGSAPAEFVMVGVLLTFLFLGVLQLALALHVRNTVTDAASEGARFAALADSTLPAGAERTRYLISVAVGDGFAADVSARTTEWLGAPVAEVSVTAPLPLIGLWGLDGALEVTGHAPLEQLAD</sequence>
<dbReference type="OrthoDB" id="3826566at2"/>
<evidence type="ECO:0000313" key="4">
    <source>
        <dbReference type="Proteomes" id="UP000244893"/>
    </source>
</evidence>
<dbReference type="Proteomes" id="UP000244893">
    <property type="component" value="Unassembled WGS sequence"/>
</dbReference>
<comment type="caution">
    <text evidence="3">The sequence shown here is derived from an EMBL/GenBank/DDBJ whole genome shotgun (WGS) entry which is preliminary data.</text>
</comment>
<protein>
    <submittedName>
        <fullName evidence="3">Pilus assembly protein TadE</fullName>
    </submittedName>
</protein>
<evidence type="ECO:0000256" key="1">
    <source>
        <dbReference type="SAM" id="Phobius"/>
    </source>
</evidence>
<dbReference type="EMBL" id="QEOP01000002">
    <property type="protein sequence ID" value="PVZ93859.1"/>
    <property type="molecule type" value="Genomic_DNA"/>
</dbReference>